<gene>
    <name evidence="2" type="ORF">D0Y65_019455</name>
</gene>
<feature type="region of interest" description="Disordered" evidence="1">
    <location>
        <begin position="133"/>
        <end position="159"/>
    </location>
</feature>
<feature type="region of interest" description="Disordered" evidence="1">
    <location>
        <begin position="183"/>
        <end position="227"/>
    </location>
</feature>
<organism evidence="2 3">
    <name type="scientific">Glycine soja</name>
    <name type="common">Wild soybean</name>
    <dbReference type="NCBI Taxonomy" id="3848"/>
    <lineage>
        <taxon>Eukaryota</taxon>
        <taxon>Viridiplantae</taxon>
        <taxon>Streptophyta</taxon>
        <taxon>Embryophyta</taxon>
        <taxon>Tracheophyta</taxon>
        <taxon>Spermatophyta</taxon>
        <taxon>Magnoliopsida</taxon>
        <taxon>eudicotyledons</taxon>
        <taxon>Gunneridae</taxon>
        <taxon>Pentapetalae</taxon>
        <taxon>rosids</taxon>
        <taxon>fabids</taxon>
        <taxon>Fabales</taxon>
        <taxon>Fabaceae</taxon>
        <taxon>Papilionoideae</taxon>
        <taxon>50 kb inversion clade</taxon>
        <taxon>NPAAA clade</taxon>
        <taxon>indigoferoid/millettioid clade</taxon>
        <taxon>Phaseoleae</taxon>
        <taxon>Glycine</taxon>
        <taxon>Glycine subgen. Soja</taxon>
    </lineage>
</organism>
<sequence length="227" mass="25695">MEMKCVSYEDIFIGVNGADKENDPTDHMDWIFDSDFDEEDSIEEEPVGMDPIEYYDKKILWTIGDTLGRTLKVDANTSRRANEELGDVFVTERTKFARLCIDVDLNKILRSQFELNNKTYSVEYEGLQLVRKKPTEEHKGPNKNIPVGTGYNSKNSRAATRNRGVVINDGKQDMHVDLRYPSKPLQHQVGEAQQGQPSNSKEGEGFMQPFMDAWLNPDPGDPSSTAG</sequence>
<dbReference type="InterPro" id="IPR040256">
    <property type="entry name" value="At4g02000-like"/>
</dbReference>
<keyword evidence="3" id="KW-1185">Reference proteome</keyword>
<dbReference type="EMBL" id="QZWG01000008">
    <property type="protein sequence ID" value="RZB94996.1"/>
    <property type="molecule type" value="Genomic_DNA"/>
</dbReference>
<dbReference type="AlphaFoldDB" id="A0A445J947"/>
<reference evidence="2 3" key="1">
    <citation type="submission" date="2018-09" db="EMBL/GenBank/DDBJ databases">
        <title>A high-quality reference genome of wild soybean provides a powerful tool to mine soybean genomes.</title>
        <authorList>
            <person name="Xie M."/>
            <person name="Chung C.Y.L."/>
            <person name="Li M.-W."/>
            <person name="Wong F.-L."/>
            <person name="Chan T.-F."/>
            <person name="Lam H.-M."/>
        </authorList>
    </citation>
    <scope>NUCLEOTIDE SEQUENCE [LARGE SCALE GENOMIC DNA]</scope>
    <source>
        <strain evidence="3">cv. W05</strain>
        <tissue evidence="2">Hypocotyl of etiolated seedlings</tissue>
    </source>
</reference>
<evidence type="ECO:0000313" key="2">
    <source>
        <dbReference type="EMBL" id="RZB94996.1"/>
    </source>
</evidence>
<evidence type="ECO:0000313" key="3">
    <source>
        <dbReference type="Proteomes" id="UP000289340"/>
    </source>
</evidence>
<dbReference type="PANTHER" id="PTHR31286:SF99">
    <property type="entry name" value="DUF4283 DOMAIN-CONTAINING PROTEIN"/>
    <property type="match status" value="1"/>
</dbReference>
<evidence type="ECO:0000256" key="1">
    <source>
        <dbReference type="SAM" id="MobiDB-lite"/>
    </source>
</evidence>
<protein>
    <submittedName>
        <fullName evidence="2">Uncharacterized protein</fullName>
    </submittedName>
</protein>
<proteinExistence type="predicted"/>
<dbReference type="Proteomes" id="UP000289340">
    <property type="component" value="Chromosome 8"/>
</dbReference>
<dbReference type="PANTHER" id="PTHR31286">
    <property type="entry name" value="GLYCINE-RICH CELL WALL STRUCTURAL PROTEIN 1.8-LIKE"/>
    <property type="match status" value="1"/>
</dbReference>
<name>A0A445J947_GLYSO</name>
<feature type="compositionally biased region" description="Polar residues" evidence="1">
    <location>
        <begin position="191"/>
        <end position="200"/>
    </location>
</feature>
<comment type="caution">
    <text evidence="2">The sequence shown here is derived from an EMBL/GenBank/DDBJ whole genome shotgun (WGS) entry which is preliminary data.</text>
</comment>
<feature type="compositionally biased region" description="Polar residues" evidence="1">
    <location>
        <begin position="150"/>
        <end position="159"/>
    </location>
</feature>
<accession>A0A445J947</accession>